<reference evidence="6" key="1">
    <citation type="submission" date="2021-04" db="EMBL/GenBank/DDBJ databases">
        <title>Genome based classification of Actinospica acidithermotolerans sp. nov., an actinobacterium isolated from an Indonesian hot spring.</title>
        <authorList>
            <person name="Kusuma A.B."/>
            <person name="Putra K.E."/>
            <person name="Nafisah S."/>
            <person name="Loh J."/>
            <person name="Nouioui I."/>
            <person name="Goodfellow M."/>
        </authorList>
    </citation>
    <scope>NUCLEOTIDE SEQUENCE</scope>
    <source>
        <strain evidence="6">DSM 45618</strain>
    </source>
</reference>
<dbReference type="CDD" id="cd09874">
    <property type="entry name" value="PIN_MT3492-like"/>
    <property type="match status" value="1"/>
</dbReference>
<keyword evidence="2" id="KW-0479">Metal-binding</keyword>
<evidence type="ECO:0000256" key="1">
    <source>
        <dbReference type="ARBA" id="ARBA00022722"/>
    </source>
</evidence>
<accession>A0A8J8BFZ8</accession>
<evidence type="ECO:0000313" key="7">
    <source>
        <dbReference type="Proteomes" id="UP000677913"/>
    </source>
</evidence>
<dbReference type="AlphaFoldDB" id="A0A8J8BFZ8"/>
<dbReference type="Proteomes" id="UP000677913">
    <property type="component" value="Unassembled WGS sequence"/>
</dbReference>
<name>A0A8J8BFZ8_9ACTN</name>
<dbReference type="SUPFAM" id="SSF88723">
    <property type="entry name" value="PIN domain-like"/>
    <property type="match status" value="1"/>
</dbReference>
<dbReference type="GO" id="GO:0016787">
    <property type="term" value="F:hydrolase activity"/>
    <property type="evidence" value="ECO:0007669"/>
    <property type="project" value="UniProtKB-KW"/>
</dbReference>
<gene>
    <name evidence="6" type="ORF">KGA66_19345</name>
</gene>
<keyword evidence="1" id="KW-0540">Nuclease</keyword>
<keyword evidence="3" id="KW-0378">Hydrolase</keyword>
<dbReference type="GO" id="GO:0004518">
    <property type="term" value="F:nuclease activity"/>
    <property type="evidence" value="ECO:0007669"/>
    <property type="project" value="UniProtKB-KW"/>
</dbReference>
<dbReference type="InterPro" id="IPR002716">
    <property type="entry name" value="PIN_dom"/>
</dbReference>
<protein>
    <submittedName>
        <fullName evidence="6">Type II toxin-antitoxin system VapC family toxin</fullName>
    </submittedName>
</protein>
<dbReference type="RefSeq" id="WP_211469573.1">
    <property type="nucleotide sequence ID" value="NZ_JAGSXH010000074.1"/>
</dbReference>
<keyword evidence="7" id="KW-1185">Reference proteome</keyword>
<keyword evidence="4" id="KW-0460">Magnesium</keyword>
<dbReference type="Gene3D" id="3.40.50.1010">
    <property type="entry name" value="5'-nuclease"/>
    <property type="match status" value="1"/>
</dbReference>
<evidence type="ECO:0000256" key="2">
    <source>
        <dbReference type="ARBA" id="ARBA00022723"/>
    </source>
</evidence>
<dbReference type="Pfam" id="PF01850">
    <property type="entry name" value="PIN"/>
    <property type="match status" value="1"/>
</dbReference>
<organism evidence="6 7">
    <name type="scientific">Actinocrinis puniceicyclus</name>
    <dbReference type="NCBI Taxonomy" id="977794"/>
    <lineage>
        <taxon>Bacteria</taxon>
        <taxon>Bacillati</taxon>
        <taxon>Actinomycetota</taxon>
        <taxon>Actinomycetes</taxon>
        <taxon>Catenulisporales</taxon>
        <taxon>Actinospicaceae</taxon>
        <taxon>Actinocrinis</taxon>
    </lineage>
</organism>
<proteinExistence type="predicted"/>
<evidence type="ECO:0000259" key="5">
    <source>
        <dbReference type="Pfam" id="PF01850"/>
    </source>
</evidence>
<evidence type="ECO:0000256" key="3">
    <source>
        <dbReference type="ARBA" id="ARBA00022801"/>
    </source>
</evidence>
<evidence type="ECO:0000256" key="4">
    <source>
        <dbReference type="ARBA" id="ARBA00022842"/>
    </source>
</evidence>
<evidence type="ECO:0000313" key="6">
    <source>
        <dbReference type="EMBL" id="MBS2965214.1"/>
    </source>
</evidence>
<dbReference type="InterPro" id="IPR029060">
    <property type="entry name" value="PIN-like_dom_sf"/>
</dbReference>
<dbReference type="EMBL" id="JAGSXH010000074">
    <property type="protein sequence ID" value="MBS2965214.1"/>
    <property type="molecule type" value="Genomic_DNA"/>
</dbReference>
<feature type="domain" description="PIN" evidence="5">
    <location>
        <begin position="2"/>
        <end position="116"/>
    </location>
</feature>
<comment type="caution">
    <text evidence="6">The sequence shown here is derived from an EMBL/GenBank/DDBJ whole genome shotgun (WGS) entry which is preliminary data.</text>
</comment>
<dbReference type="GO" id="GO:0046872">
    <property type="term" value="F:metal ion binding"/>
    <property type="evidence" value="ECO:0007669"/>
    <property type="project" value="UniProtKB-KW"/>
</dbReference>
<sequence length="127" mass="13335">MDTSAAAKLVKEERGSAELAVLITTRIGEPLVSSALIYPELIRAVTRVDPGLSSRATSLLQRIMTVPMATDIVLSSATVGNPLLRTLGAIHLATALTIAEEVSSFVTYDKRLAEAAVAAGFDVEAPE</sequence>